<feature type="region of interest" description="Disordered" evidence="1">
    <location>
        <begin position="57"/>
        <end position="107"/>
    </location>
</feature>
<feature type="compositionally biased region" description="Basic and acidic residues" evidence="1">
    <location>
        <begin position="97"/>
        <end position="107"/>
    </location>
</feature>
<evidence type="ECO:0000313" key="3">
    <source>
        <dbReference type="Proteomes" id="UP001066276"/>
    </source>
</evidence>
<gene>
    <name evidence="2" type="ORF">NDU88_007457</name>
</gene>
<accession>A0AAV7N6E3</accession>
<evidence type="ECO:0008006" key="4">
    <source>
        <dbReference type="Google" id="ProtNLM"/>
    </source>
</evidence>
<evidence type="ECO:0000313" key="2">
    <source>
        <dbReference type="EMBL" id="KAJ1110102.1"/>
    </source>
</evidence>
<dbReference type="Proteomes" id="UP001066276">
    <property type="component" value="Chromosome 9"/>
</dbReference>
<dbReference type="EMBL" id="JANPWB010000013">
    <property type="protein sequence ID" value="KAJ1110102.1"/>
    <property type="molecule type" value="Genomic_DNA"/>
</dbReference>
<comment type="caution">
    <text evidence="2">The sequence shown here is derived from an EMBL/GenBank/DDBJ whole genome shotgun (WGS) entry which is preliminary data.</text>
</comment>
<keyword evidence="3" id="KW-1185">Reference proteome</keyword>
<reference evidence="2" key="1">
    <citation type="journal article" date="2022" name="bioRxiv">
        <title>Sequencing and chromosome-scale assembly of the giantPleurodeles waltlgenome.</title>
        <authorList>
            <person name="Brown T."/>
            <person name="Elewa A."/>
            <person name="Iarovenko S."/>
            <person name="Subramanian E."/>
            <person name="Araus A.J."/>
            <person name="Petzold A."/>
            <person name="Susuki M."/>
            <person name="Suzuki K.-i.T."/>
            <person name="Hayashi T."/>
            <person name="Toyoda A."/>
            <person name="Oliveira C."/>
            <person name="Osipova E."/>
            <person name="Leigh N.D."/>
            <person name="Simon A."/>
            <person name="Yun M.H."/>
        </authorList>
    </citation>
    <scope>NUCLEOTIDE SEQUENCE</scope>
    <source>
        <strain evidence="2">20211129_DDA</strain>
        <tissue evidence="2">Liver</tissue>
    </source>
</reference>
<sequence>MSLVLLACVGVSAFNVRGKKQPALGSSPGSVPQLYGHCISGQMKAAGSGRALEYNRIPENPHQHLNAHRGQKGSDGGRGVPAVLQCNQEAAGAGGHATEEREKKVRH</sequence>
<dbReference type="AlphaFoldDB" id="A0AAV7N6E3"/>
<name>A0AAV7N6E3_PLEWA</name>
<protein>
    <recommendedName>
        <fullName evidence="4">Secreted protein</fullName>
    </recommendedName>
</protein>
<evidence type="ECO:0000256" key="1">
    <source>
        <dbReference type="SAM" id="MobiDB-lite"/>
    </source>
</evidence>
<proteinExistence type="predicted"/>
<organism evidence="2 3">
    <name type="scientific">Pleurodeles waltl</name>
    <name type="common">Iberian ribbed newt</name>
    <dbReference type="NCBI Taxonomy" id="8319"/>
    <lineage>
        <taxon>Eukaryota</taxon>
        <taxon>Metazoa</taxon>
        <taxon>Chordata</taxon>
        <taxon>Craniata</taxon>
        <taxon>Vertebrata</taxon>
        <taxon>Euteleostomi</taxon>
        <taxon>Amphibia</taxon>
        <taxon>Batrachia</taxon>
        <taxon>Caudata</taxon>
        <taxon>Salamandroidea</taxon>
        <taxon>Salamandridae</taxon>
        <taxon>Pleurodelinae</taxon>
        <taxon>Pleurodeles</taxon>
    </lineage>
</organism>